<dbReference type="PANTHER" id="PTHR22891">
    <property type="entry name" value="EUKARYOTIC TRANSLATION INITIATION FACTOR 2C"/>
    <property type="match status" value="1"/>
</dbReference>
<sequence>MFSNSKSQLKAPRVYWADCTTLEWGVAPLALGCYGEVIQESNTFLFEVTGDLLSRGHRQRENTSFIIVHSRGAFGCMGREEHLGVQSWMKKWKENAASVVTPVFSVPGQWRKRRQRRRKWSESRGSRVPVSGPGAVAAPCSAPASPRRPHSANIPEIKRYAAAAAAAAAGPGAGGAGDRGEAAPAAAMEALGPGPPTSLFQPPRRPGLGTVGKPIRLLANHFQVQIPKIDVYHYDVDIKPEKRPRRVNRDVVDTMVRHFKMQVFGDRQPGYDGKRNMYTAHPLPIGRERVDMEVTLPGEGKDQTFKVSVQWVSVVSLQLLLEALAGHLNEVPDDSVQALDVITRHLPSMRLV</sequence>
<feature type="region of interest" description="Disordered" evidence="1">
    <location>
        <begin position="111"/>
        <end position="151"/>
    </location>
</feature>
<dbReference type="EMBL" id="JAIQCJ010002203">
    <property type="protein sequence ID" value="KAJ8779895.1"/>
    <property type="molecule type" value="Genomic_DNA"/>
</dbReference>
<dbReference type="AlphaFoldDB" id="A0AB34GN76"/>
<organism evidence="3 4">
    <name type="scientific">Eschrichtius robustus</name>
    <name type="common">California gray whale</name>
    <name type="synonym">Eschrichtius gibbosus</name>
    <dbReference type="NCBI Taxonomy" id="9764"/>
    <lineage>
        <taxon>Eukaryota</taxon>
        <taxon>Metazoa</taxon>
        <taxon>Chordata</taxon>
        <taxon>Craniata</taxon>
        <taxon>Vertebrata</taxon>
        <taxon>Euteleostomi</taxon>
        <taxon>Mammalia</taxon>
        <taxon>Eutheria</taxon>
        <taxon>Laurasiatheria</taxon>
        <taxon>Artiodactyla</taxon>
        <taxon>Whippomorpha</taxon>
        <taxon>Cetacea</taxon>
        <taxon>Mysticeti</taxon>
        <taxon>Eschrichtiidae</taxon>
        <taxon>Eschrichtius</taxon>
    </lineage>
</organism>
<evidence type="ECO:0000256" key="1">
    <source>
        <dbReference type="SAM" id="MobiDB-lite"/>
    </source>
</evidence>
<evidence type="ECO:0000259" key="2">
    <source>
        <dbReference type="Pfam" id="PF16486"/>
    </source>
</evidence>
<feature type="compositionally biased region" description="Low complexity" evidence="1">
    <location>
        <begin position="131"/>
        <end position="145"/>
    </location>
</feature>
<reference evidence="3 4" key="1">
    <citation type="submission" date="2022-11" db="EMBL/GenBank/DDBJ databases">
        <title>Whole genome sequence of Eschrichtius robustus ER-17-0199.</title>
        <authorList>
            <person name="Bruniche-Olsen A."/>
            <person name="Black A.N."/>
            <person name="Fields C.J."/>
            <person name="Walden K."/>
            <person name="Dewoody J.A."/>
        </authorList>
    </citation>
    <scope>NUCLEOTIDE SEQUENCE [LARGE SCALE GENOMIC DNA]</scope>
    <source>
        <strain evidence="3">ER-17-0199</strain>
        <tissue evidence="3">Blubber</tissue>
    </source>
</reference>
<dbReference type="SUPFAM" id="SSF101690">
    <property type="entry name" value="PAZ domain"/>
    <property type="match status" value="1"/>
</dbReference>
<evidence type="ECO:0000313" key="3">
    <source>
        <dbReference type="EMBL" id="KAJ8779895.1"/>
    </source>
</evidence>
<proteinExistence type="predicted"/>
<name>A0AB34GN76_ESCRO</name>
<gene>
    <name evidence="3" type="ORF">J1605_012185</name>
</gene>
<comment type="caution">
    <text evidence="3">The sequence shown here is derived from an EMBL/GenBank/DDBJ whole genome shotgun (WGS) entry which is preliminary data.</text>
</comment>
<feature type="domain" description="Protein argonaute N-terminal" evidence="2">
    <location>
        <begin position="213"/>
        <end position="342"/>
    </location>
</feature>
<dbReference type="Proteomes" id="UP001159641">
    <property type="component" value="Unassembled WGS sequence"/>
</dbReference>
<protein>
    <recommendedName>
        <fullName evidence="2">Protein argonaute N-terminal domain-containing protein</fullName>
    </recommendedName>
</protein>
<accession>A0AB34GN76</accession>
<evidence type="ECO:0000313" key="4">
    <source>
        <dbReference type="Proteomes" id="UP001159641"/>
    </source>
</evidence>
<dbReference type="InterPro" id="IPR036085">
    <property type="entry name" value="PAZ_dom_sf"/>
</dbReference>
<dbReference type="Pfam" id="PF16486">
    <property type="entry name" value="ArgoN"/>
    <property type="match status" value="1"/>
</dbReference>
<dbReference type="InterPro" id="IPR032474">
    <property type="entry name" value="Argonaute_N"/>
</dbReference>
<keyword evidence="4" id="KW-1185">Reference proteome</keyword>